<dbReference type="GO" id="GO:0005886">
    <property type="term" value="C:plasma membrane"/>
    <property type="evidence" value="ECO:0007669"/>
    <property type="project" value="TreeGrafter"/>
</dbReference>
<organism evidence="11 12">
    <name type="scientific">Bartonella choladocola</name>
    <dbReference type="NCBI Taxonomy" id="2750995"/>
    <lineage>
        <taxon>Bacteria</taxon>
        <taxon>Pseudomonadati</taxon>
        <taxon>Pseudomonadota</taxon>
        <taxon>Alphaproteobacteria</taxon>
        <taxon>Hyphomicrobiales</taxon>
        <taxon>Bartonellaceae</taxon>
        <taxon>Bartonella</taxon>
    </lineage>
</organism>
<evidence type="ECO:0000256" key="3">
    <source>
        <dbReference type="ARBA" id="ARBA00022723"/>
    </source>
</evidence>
<evidence type="ECO:0000259" key="10">
    <source>
        <dbReference type="Pfam" id="PF03918"/>
    </source>
</evidence>
<evidence type="ECO:0000256" key="8">
    <source>
        <dbReference type="ARBA" id="ARBA00060491"/>
    </source>
</evidence>
<dbReference type="AlphaFoldDB" id="A0A1U9MG07"/>
<comment type="subcellular location">
    <subcellularLocation>
        <location evidence="8">Membrane</location>
        <topology evidence="8">Single-pass membrane protein</topology>
        <orientation evidence="8">Periplasmic side</orientation>
    </subcellularLocation>
</comment>
<feature type="transmembrane region" description="Helical" evidence="9">
    <location>
        <begin position="107"/>
        <end position="128"/>
    </location>
</feature>
<feature type="domain" description="CcmH/CycL/Ccl2/NrfF N-terminal" evidence="10">
    <location>
        <begin position="12"/>
        <end position="151"/>
    </location>
</feature>
<gene>
    <name evidence="11" type="ORF">BBC0122_007690</name>
</gene>
<accession>A0A1U9MG07</accession>
<evidence type="ECO:0000313" key="11">
    <source>
        <dbReference type="EMBL" id="AQT46897.1"/>
    </source>
</evidence>
<name>A0A1U9MG07_9HYPH</name>
<dbReference type="GO" id="GO:0046872">
    <property type="term" value="F:metal ion binding"/>
    <property type="evidence" value="ECO:0007669"/>
    <property type="project" value="UniProtKB-KW"/>
</dbReference>
<evidence type="ECO:0000256" key="9">
    <source>
        <dbReference type="RuleBase" id="RU364112"/>
    </source>
</evidence>
<dbReference type="CDD" id="cd16378">
    <property type="entry name" value="CcmH_N"/>
    <property type="match status" value="1"/>
</dbReference>
<dbReference type="Pfam" id="PF03918">
    <property type="entry name" value="CcmH"/>
    <property type="match status" value="1"/>
</dbReference>
<evidence type="ECO:0000256" key="5">
    <source>
        <dbReference type="ARBA" id="ARBA00022748"/>
    </source>
</evidence>
<keyword evidence="3 9" id="KW-0479">Metal-binding</keyword>
<dbReference type="PANTHER" id="PTHR47870:SF1">
    <property type="entry name" value="CYTOCHROME C-TYPE BIOGENESIS PROTEIN CCMH"/>
    <property type="match status" value="1"/>
</dbReference>
<evidence type="ECO:0000256" key="1">
    <source>
        <dbReference type="ARBA" id="ARBA00010342"/>
    </source>
</evidence>
<evidence type="ECO:0000313" key="12">
    <source>
        <dbReference type="Proteomes" id="UP000189632"/>
    </source>
</evidence>
<protein>
    <recommendedName>
        <fullName evidence="9">Cytochrome c-type biogenesis protein</fullName>
    </recommendedName>
</protein>
<sequence length="156" mass="17935">MRFFPRLLAAFAFICFMNSAALAVLPDEVLQDQALEQRARDISSHLRCLVCQNESIDDSNAPLARDLRLLVRERLKSGDTDSQVVDYLVARYGEFVLLKPRLNGETLLLWLAPLLIIVIAGSSIIWRVRRHKHNKLMPLSEAEKRQLDRILKSKNR</sequence>
<keyword evidence="9" id="KW-1133">Transmembrane helix</keyword>
<dbReference type="Proteomes" id="UP000189632">
    <property type="component" value="Chromosome"/>
</dbReference>
<comment type="similarity">
    <text evidence="1 9">Belongs to the CcmH/CycL/Ccl2/NrfF family.</text>
</comment>
<keyword evidence="4 9" id="KW-0732">Signal</keyword>
<feature type="signal peptide" evidence="9">
    <location>
        <begin position="1"/>
        <end position="23"/>
    </location>
</feature>
<dbReference type="InterPro" id="IPR051263">
    <property type="entry name" value="C-type_cytochrome_biogenesis"/>
</dbReference>
<dbReference type="InterPro" id="IPR005616">
    <property type="entry name" value="CcmH/CycL/Ccl2/NrfF_N"/>
</dbReference>
<keyword evidence="6 9" id="KW-0408">Iron</keyword>
<dbReference type="FunFam" id="1.10.8.640:FF:000001">
    <property type="entry name" value="Cytochrome c-type biogenesis protein"/>
    <property type="match status" value="1"/>
</dbReference>
<dbReference type="STRING" id="1686310.BBC0244_007740"/>
<dbReference type="EMBL" id="CP015625">
    <property type="protein sequence ID" value="AQT46897.1"/>
    <property type="molecule type" value="Genomic_DNA"/>
</dbReference>
<evidence type="ECO:0000256" key="4">
    <source>
        <dbReference type="ARBA" id="ARBA00022729"/>
    </source>
</evidence>
<dbReference type="GO" id="GO:0017004">
    <property type="term" value="P:cytochrome complex assembly"/>
    <property type="evidence" value="ECO:0007669"/>
    <property type="project" value="UniProtKB-KW"/>
</dbReference>
<evidence type="ECO:0000256" key="6">
    <source>
        <dbReference type="ARBA" id="ARBA00023004"/>
    </source>
</evidence>
<comment type="function">
    <text evidence="7">Required for the biogenesis of c-type cytochromes. Possible subunit of a heme lyase.</text>
</comment>
<feature type="chain" id="PRO_5011820966" description="Cytochrome c-type biogenesis protein" evidence="9">
    <location>
        <begin position="24"/>
        <end position="156"/>
    </location>
</feature>
<reference evidence="11 12" key="1">
    <citation type="submission" date="2016-11" db="EMBL/GenBank/DDBJ databases">
        <title>Comparative genomics of Bartonella apis.</title>
        <authorList>
            <person name="Engel P."/>
        </authorList>
    </citation>
    <scope>NUCLEOTIDE SEQUENCE [LARGE SCALE GENOMIC DNA]</scope>
    <source>
        <strain evidence="11 12">BBC0122</strain>
    </source>
</reference>
<keyword evidence="5" id="KW-0201">Cytochrome c-type biogenesis</keyword>
<keyword evidence="9" id="KW-0472">Membrane</keyword>
<dbReference type="KEGG" id="bapi:BBC0122_007690"/>
<keyword evidence="9" id="KW-0812">Transmembrane</keyword>
<dbReference type="PANTHER" id="PTHR47870">
    <property type="entry name" value="CYTOCHROME C-TYPE BIOGENESIS PROTEIN CCMH"/>
    <property type="match status" value="1"/>
</dbReference>
<proteinExistence type="inferred from homology"/>
<dbReference type="Gene3D" id="1.10.8.640">
    <property type="entry name" value="Cytochrome C biogenesis protein"/>
    <property type="match status" value="1"/>
</dbReference>
<evidence type="ECO:0000256" key="2">
    <source>
        <dbReference type="ARBA" id="ARBA00022617"/>
    </source>
</evidence>
<dbReference type="RefSeq" id="WP_077991541.1">
    <property type="nucleotide sequence ID" value="NZ_CP015625.1"/>
</dbReference>
<keyword evidence="12" id="KW-1185">Reference proteome</keyword>
<dbReference type="OrthoDB" id="9804975at2"/>
<evidence type="ECO:0000256" key="7">
    <source>
        <dbReference type="ARBA" id="ARBA00037230"/>
    </source>
</evidence>
<keyword evidence="2 9" id="KW-0349">Heme</keyword>
<dbReference type="InterPro" id="IPR038297">
    <property type="entry name" value="CcmH/CycL/NrfF/Ccl2_sf"/>
</dbReference>